<evidence type="ECO:0000259" key="1">
    <source>
        <dbReference type="PROSITE" id="PS50883"/>
    </source>
</evidence>
<accession>A0A401FNN1</accession>
<reference evidence="2 3" key="1">
    <citation type="submission" date="2017-11" db="EMBL/GenBank/DDBJ databases">
        <title>Draft Genome Sequence of Lactobacillus curieae NBRC 111893 isolated from Koso, a Japanese sugar-Vegetable Fermented Beverage.</title>
        <authorList>
            <person name="Chiou T.Y."/>
            <person name="Oshima K."/>
            <person name="Suda W."/>
            <person name="Hattori M."/>
            <person name="Takahashi T."/>
        </authorList>
    </citation>
    <scope>NUCLEOTIDE SEQUENCE [LARGE SCALE GENOMIC DNA]</scope>
    <source>
        <strain evidence="2 3">NBRC111893</strain>
    </source>
</reference>
<dbReference type="Pfam" id="PF00563">
    <property type="entry name" value="EAL"/>
    <property type="match status" value="1"/>
</dbReference>
<dbReference type="SMART" id="SM00052">
    <property type="entry name" value="EAL"/>
    <property type="match status" value="1"/>
</dbReference>
<sequence length="197" mass="22517">MLREMNDEGQWQVPWRPNLLTLKQFLALMKEAIKSIPNGQDVAINLSTEQLLNPSFEPFIKSVISINQDHQLVIETELASIEGWREKAVLERIRLARSLGARFSVDSVGTTTKDFNKLNELVESIDYIKCSMDEYRKTEPHEWLDVNLGSWVTFAKEHGIVVVLAKVETDADYGLAKQLGINYVQGYYTGKPMEIQE</sequence>
<protein>
    <submittedName>
        <fullName evidence="2">Protein containing diguanylate cyclase/phosphodiesterase domain 2</fullName>
    </submittedName>
</protein>
<keyword evidence="3" id="KW-1185">Reference proteome</keyword>
<dbReference type="PANTHER" id="PTHR33121">
    <property type="entry name" value="CYCLIC DI-GMP PHOSPHODIESTERASE PDEF"/>
    <property type="match status" value="1"/>
</dbReference>
<dbReference type="Proteomes" id="UP000286974">
    <property type="component" value="Unassembled WGS sequence"/>
</dbReference>
<dbReference type="PROSITE" id="PS50883">
    <property type="entry name" value="EAL"/>
    <property type="match status" value="1"/>
</dbReference>
<dbReference type="InterPro" id="IPR001633">
    <property type="entry name" value="EAL_dom"/>
</dbReference>
<dbReference type="GO" id="GO:0071111">
    <property type="term" value="F:cyclic-guanylate-specific phosphodiesterase activity"/>
    <property type="evidence" value="ECO:0007669"/>
    <property type="project" value="InterPro"/>
</dbReference>
<evidence type="ECO:0000313" key="3">
    <source>
        <dbReference type="Proteomes" id="UP000286974"/>
    </source>
</evidence>
<gene>
    <name evidence="2" type="ORF">NBRC111893_2099</name>
</gene>
<dbReference type="EMBL" id="BEXA01000005">
    <property type="protein sequence ID" value="GAY73953.1"/>
    <property type="molecule type" value="Genomic_DNA"/>
</dbReference>
<evidence type="ECO:0000313" key="2">
    <source>
        <dbReference type="EMBL" id="GAY73953.1"/>
    </source>
</evidence>
<dbReference type="AlphaFoldDB" id="A0A401FNN1"/>
<organism evidence="2 3">
    <name type="scientific">Lentilactobacillus kosonis</name>
    <dbReference type="NCBI Taxonomy" id="2810561"/>
    <lineage>
        <taxon>Bacteria</taxon>
        <taxon>Bacillati</taxon>
        <taxon>Bacillota</taxon>
        <taxon>Bacilli</taxon>
        <taxon>Lactobacillales</taxon>
        <taxon>Lactobacillaceae</taxon>
        <taxon>Lentilactobacillus</taxon>
    </lineage>
</organism>
<proteinExistence type="predicted"/>
<dbReference type="SUPFAM" id="SSF141868">
    <property type="entry name" value="EAL domain-like"/>
    <property type="match status" value="1"/>
</dbReference>
<dbReference type="Gene3D" id="3.20.20.450">
    <property type="entry name" value="EAL domain"/>
    <property type="match status" value="1"/>
</dbReference>
<comment type="caution">
    <text evidence="2">The sequence shown here is derived from an EMBL/GenBank/DDBJ whole genome shotgun (WGS) entry which is preliminary data.</text>
</comment>
<name>A0A401FNN1_9LACO</name>
<dbReference type="InterPro" id="IPR050706">
    <property type="entry name" value="Cyclic-di-GMP_PDE-like"/>
</dbReference>
<feature type="domain" description="EAL" evidence="1">
    <location>
        <begin position="1"/>
        <end position="197"/>
    </location>
</feature>
<dbReference type="PANTHER" id="PTHR33121:SF70">
    <property type="entry name" value="SIGNALING PROTEIN YKOW"/>
    <property type="match status" value="1"/>
</dbReference>
<dbReference type="InterPro" id="IPR035919">
    <property type="entry name" value="EAL_sf"/>
</dbReference>